<comment type="caution">
    <text evidence="1">The sequence shown here is derived from an EMBL/GenBank/DDBJ whole genome shotgun (WGS) entry which is preliminary data.</text>
</comment>
<accession>A0AAW8LLN1</accession>
<name>A0AAW8LLN1_ACILW</name>
<dbReference type="EMBL" id="JAVDSC010000012">
    <property type="protein sequence ID" value="MDR6630450.1"/>
    <property type="molecule type" value="Genomic_DNA"/>
</dbReference>
<organism evidence="1 2">
    <name type="scientific">Acinetobacter lwoffii</name>
    <dbReference type="NCBI Taxonomy" id="28090"/>
    <lineage>
        <taxon>Bacteria</taxon>
        <taxon>Pseudomonadati</taxon>
        <taxon>Pseudomonadota</taxon>
        <taxon>Gammaproteobacteria</taxon>
        <taxon>Moraxellales</taxon>
        <taxon>Moraxellaceae</taxon>
        <taxon>Acinetobacter</taxon>
    </lineage>
</organism>
<evidence type="ECO:0000313" key="2">
    <source>
        <dbReference type="Proteomes" id="UP001262767"/>
    </source>
</evidence>
<sequence length="356" mass="40081">MTSLNTAIFEGMVENLEREKRKNIHRAAHNRENPYTVITNKLLRDTSIKHSDRGLMCQLLSWSDHHNLCIQAIVKKSVEGRDAIRGMVDRLVTAGYIRMTQIKGQNGQFDRMNYQIFEESTGVVVADLDLSGILQDGDHEESPQLNLFGEEILEGNAVVNDQNIPDAELTADGFSVSGKHDTNKYCDSRSTIFNNNPTGESVTSMLESKGVEIKKTEKTKAELLNTWYLQINDSMLQANLGRAGLGAYLTSQEQLDNFLIDFNQQHDKYKNINHTQRLKNFTVYLLGIKSTRKEHIKHVLRMQALGFNIPLPTYAKKPTKQSAAVQTAQTLPNTFAVQEAAPFELSADYQASIEGF</sequence>
<proteinExistence type="predicted"/>
<protein>
    <recommendedName>
        <fullName evidence="3">Replication protein</fullName>
    </recommendedName>
</protein>
<evidence type="ECO:0008006" key="3">
    <source>
        <dbReference type="Google" id="ProtNLM"/>
    </source>
</evidence>
<dbReference type="AlphaFoldDB" id="A0AAW8LLN1"/>
<gene>
    <name evidence="1" type="ORF">J2X86_002505</name>
</gene>
<evidence type="ECO:0000313" key="1">
    <source>
        <dbReference type="EMBL" id="MDR6630450.1"/>
    </source>
</evidence>
<dbReference type="RefSeq" id="WP_310077975.1">
    <property type="nucleotide sequence ID" value="NZ_JAVDSC010000012.1"/>
</dbReference>
<reference evidence="1" key="1">
    <citation type="submission" date="2023-07" db="EMBL/GenBank/DDBJ databases">
        <title>Sorghum-associated microbial communities from plants grown in Nebraska, USA.</title>
        <authorList>
            <person name="Schachtman D."/>
        </authorList>
    </citation>
    <scope>NUCLEOTIDE SEQUENCE</scope>
    <source>
        <strain evidence="1">BE44</strain>
    </source>
</reference>
<dbReference type="Proteomes" id="UP001262767">
    <property type="component" value="Unassembled WGS sequence"/>
</dbReference>